<evidence type="ECO:0000256" key="1">
    <source>
        <dbReference type="SAM" id="MobiDB-lite"/>
    </source>
</evidence>
<protein>
    <submittedName>
        <fullName evidence="2">Uncharacterized protein</fullName>
    </submittedName>
</protein>
<evidence type="ECO:0000313" key="3">
    <source>
        <dbReference type="Proteomes" id="UP001198630"/>
    </source>
</evidence>
<name>A0AAW4XFA6_RHORH</name>
<feature type="compositionally biased region" description="Basic and acidic residues" evidence="1">
    <location>
        <begin position="40"/>
        <end position="69"/>
    </location>
</feature>
<dbReference type="RefSeq" id="WP_230789877.1">
    <property type="nucleotide sequence ID" value="NZ_JAJNCO010000004.1"/>
</dbReference>
<sequence length="108" mass="11655">MATATERRLAAQIAAHESWAHTPDRRARTAAATQASAAAARERALTRYEAQIDPHNELDPAERRRRAENARQAASARATLKATKARRLGAEAERLATEAATETAALGI</sequence>
<organism evidence="2 3">
    <name type="scientific">Rhodococcus rhodochrous</name>
    <dbReference type="NCBI Taxonomy" id="1829"/>
    <lineage>
        <taxon>Bacteria</taxon>
        <taxon>Bacillati</taxon>
        <taxon>Actinomycetota</taxon>
        <taxon>Actinomycetes</taxon>
        <taxon>Mycobacteriales</taxon>
        <taxon>Nocardiaceae</taxon>
        <taxon>Rhodococcus</taxon>
    </lineage>
</organism>
<comment type="caution">
    <text evidence="2">The sequence shown here is derived from an EMBL/GenBank/DDBJ whole genome shotgun (WGS) entry which is preliminary data.</text>
</comment>
<feature type="compositionally biased region" description="Low complexity" evidence="1">
    <location>
        <begin position="29"/>
        <end position="39"/>
    </location>
</feature>
<feature type="region of interest" description="Disordered" evidence="1">
    <location>
        <begin position="21"/>
        <end position="86"/>
    </location>
</feature>
<reference evidence="2" key="1">
    <citation type="submission" date="2021-11" db="EMBL/GenBank/DDBJ databases">
        <title>Development of a sustainable strategy for remediation of hydrocarbon-contaminated territories based on the waste exchange concept.</title>
        <authorList>
            <person name="Elkin A."/>
        </authorList>
    </citation>
    <scope>NUCLEOTIDE SEQUENCE</scope>
    <source>
        <strain evidence="2">IEGM 757</strain>
    </source>
</reference>
<dbReference type="AlphaFoldDB" id="A0AAW4XFA6"/>
<evidence type="ECO:0000313" key="2">
    <source>
        <dbReference type="EMBL" id="MCD2111415.1"/>
    </source>
</evidence>
<proteinExistence type="predicted"/>
<dbReference type="Proteomes" id="UP001198630">
    <property type="component" value="Unassembled WGS sequence"/>
</dbReference>
<gene>
    <name evidence="2" type="ORF">LQ384_09935</name>
</gene>
<accession>A0AAW4XFA6</accession>
<feature type="compositionally biased region" description="Low complexity" evidence="1">
    <location>
        <begin position="70"/>
        <end position="82"/>
    </location>
</feature>
<dbReference type="EMBL" id="JAJNCO010000004">
    <property type="protein sequence ID" value="MCD2111415.1"/>
    <property type="molecule type" value="Genomic_DNA"/>
</dbReference>